<evidence type="ECO:0000313" key="2">
    <source>
        <dbReference type="Proteomes" id="UP000465601"/>
    </source>
</evidence>
<proteinExistence type="predicted"/>
<dbReference type="InterPro" id="IPR023833">
    <property type="entry name" value="Signal_pept_SipW-depend-type"/>
</dbReference>
<evidence type="ECO:0000313" key="1">
    <source>
        <dbReference type="EMBL" id="KAB3531076.1"/>
    </source>
</evidence>
<dbReference type="Proteomes" id="UP000465601">
    <property type="component" value="Unassembled WGS sequence"/>
</dbReference>
<dbReference type="AlphaFoldDB" id="A0A833M9W9"/>
<dbReference type="EMBL" id="WBZB01000014">
    <property type="protein sequence ID" value="KAB3531076.1"/>
    <property type="molecule type" value="Genomic_DNA"/>
</dbReference>
<gene>
    <name evidence="1" type="ORF">F8153_05420</name>
</gene>
<dbReference type="OrthoDB" id="2063096at2"/>
<protein>
    <recommendedName>
        <fullName evidence="3">SipW-cognate class signal peptide</fullName>
    </recommendedName>
</protein>
<name>A0A833M9W9_9FIRM</name>
<dbReference type="NCBIfam" id="TIGR04088">
    <property type="entry name" value="cognate_SipW"/>
    <property type="match status" value="1"/>
</dbReference>
<evidence type="ECO:0008006" key="3">
    <source>
        <dbReference type="Google" id="ProtNLM"/>
    </source>
</evidence>
<dbReference type="InterPro" id="IPR022121">
    <property type="entry name" value="Peptidase_M73_camelysin"/>
</dbReference>
<comment type="caution">
    <text evidence="1">The sequence shown here is derived from an EMBL/GenBank/DDBJ whole genome shotgun (WGS) entry which is preliminary data.</text>
</comment>
<reference evidence="1 2" key="1">
    <citation type="submission" date="2019-10" db="EMBL/GenBank/DDBJ databases">
        <title>Alkaliphilus serpentinus sp. nov. and Alkaliphilus pronyensis sp. nov., two novel anaerobic alkaliphilic species isolated from the serpentinized-hosted hydrothermal field of the Prony Bay (New Caledonia).</title>
        <authorList>
            <person name="Postec A."/>
        </authorList>
    </citation>
    <scope>NUCLEOTIDE SEQUENCE [LARGE SCALE GENOMIC DNA]</scope>
    <source>
        <strain evidence="1 2">LacT</strain>
    </source>
</reference>
<keyword evidence="2" id="KW-1185">Reference proteome</keyword>
<dbReference type="Pfam" id="PF12389">
    <property type="entry name" value="Peptidase_M73"/>
    <property type="match status" value="1"/>
</dbReference>
<accession>A0A833M9W9</accession>
<organism evidence="1 2">
    <name type="scientific">Alkaliphilus serpentinus</name>
    <dbReference type="NCBI Taxonomy" id="1482731"/>
    <lineage>
        <taxon>Bacteria</taxon>
        <taxon>Bacillati</taxon>
        <taxon>Bacillota</taxon>
        <taxon>Clostridia</taxon>
        <taxon>Peptostreptococcales</taxon>
        <taxon>Natronincolaceae</taxon>
        <taxon>Alkaliphilus</taxon>
    </lineage>
</organism>
<sequence>MYVRKKIVFSALTIVLAAAMIVGGTMAWFTSSVNGGETTFTAGTVQIEAGQEIDIPDDDNHTWIEGDIFPRWVVAAEQGQRFDGSDVLPSRSNPNVVLTDDNQQEGENFYSLGFDGYIVVEFDHLIFTGEKVSIITVVEETGGRYPLEKANIYVSTTGNEDDWVYIDVATNDGTKVGNTIKNTFELPKDVDYARYIKLVDITDKEDFKDLSNKDKNAADGFDVNVIYVEGGLKDKDHNWNPGDTATKEYTVVNTGSKDIHVRAQLIGQWYQYNEETYEWVTYVPIPDLDVVEINVCEVESPDWFYDEASGYFYYTGELAGTYERSDEDIIEATLCVEIHIKGEETDNQYQGKRFVISTTFEAIQSSNGAAEEHWQVNLYSFDE</sequence>